<dbReference type="AlphaFoldDB" id="A0A5J4S9H1"/>
<dbReference type="InterPro" id="IPR014941">
    <property type="entry name" value="FimB/Mfa2/Mfa3"/>
</dbReference>
<accession>A0A5J4S9H1</accession>
<protein>
    <submittedName>
        <fullName evidence="1">Uncharacterized protein</fullName>
    </submittedName>
</protein>
<name>A0A5J4S9H1_9ZZZZ</name>
<dbReference type="Pfam" id="PF08842">
    <property type="entry name" value="Mfa2"/>
    <property type="match status" value="1"/>
</dbReference>
<dbReference type="EMBL" id="SNRY01000346">
    <property type="protein sequence ID" value="KAA6342075.1"/>
    <property type="molecule type" value="Genomic_DNA"/>
</dbReference>
<gene>
    <name evidence="1" type="ORF">EZS27_010139</name>
</gene>
<reference evidence="1" key="1">
    <citation type="submission" date="2019-03" db="EMBL/GenBank/DDBJ databases">
        <title>Single cell metagenomics reveals metabolic interactions within the superorganism composed of flagellate Streblomastix strix and complex community of Bacteroidetes bacteria on its surface.</title>
        <authorList>
            <person name="Treitli S.C."/>
            <person name="Kolisko M."/>
            <person name="Husnik F."/>
            <person name="Keeling P."/>
            <person name="Hampl V."/>
        </authorList>
    </citation>
    <scope>NUCLEOTIDE SEQUENCE</scope>
    <source>
        <strain evidence="1">STM</strain>
    </source>
</reference>
<sequence length="276" mass="29773">MIMAILVCFLSCVTGTLCDTDHPNHGRVVNLITDWSNRGEGIDIPANYTVAFGDEYITTLSGVSNAIDYLFPAGAYHINLYNSASKITVSGTTATADYTTFPLGDWKIGWFFTGVQDEYIEQDNDHTITIQMQQQIRQLNLMLELADDAQKRITGIEAVLSGIARSINIDNGNPVGSAVTVVPVFTKQTDGNYTASVRLMGIFGDAQTLTVTLSFASGNPSTVTLVSDLSGQLAAFNTDKKTPLTLRSIVLVTPIVEGFTATIKDWTNSNGNVIAD</sequence>
<organism evidence="1">
    <name type="scientific">termite gut metagenome</name>
    <dbReference type="NCBI Taxonomy" id="433724"/>
    <lineage>
        <taxon>unclassified sequences</taxon>
        <taxon>metagenomes</taxon>
        <taxon>organismal metagenomes</taxon>
    </lineage>
</organism>
<comment type="caution">
    <text evidence="1">The sequence shown here is derived from an EMBL/GenBank/DDBJ whole genome shotgun (WGS) entry which is preliminary data.</text>
</comment>
<proteinExistence type="predicted"/>
<evidence type="ECO:0000313" key="1">
    <source>
        <dbReference type="EMBL" id="KAA6342075.1"/>
    </source>
</evidence>